<evidence type="ECO:0000256" key="1">
    <source>
        <dbReference type="SAM" id="MobiDB-lite"/>
    </source>
</evidence>
<proteinExistence type="predicted"/>
<reference evidence="2 3" key="1">
    <citation type="journal article" date="2021" name="Elife">
        <title>Chloroplast acquisition without the gene transfer in kleptoplastic sea slugs, Plakobranchus ocellatus.</title>
        <authorList>
            <person name="Maeda T."/>
            <person name="Takahashi S."/>
            <person name="Yoshida T."/>
            <person name="Shimamura S."/>
            <person name="Takaki Y."/>
            <person name="Nagai Y."/>
            <person name="Toyoda A."/>
            <person name="Suzuki Y."/>
            <person name="Arimoto A."/>
            <person name="Ishii H."/>
            <person name="Satoh N."/>
            <person name="Nishiyama T."/>
            <person name="Hasebe M."/>
            <person name="Maruyama T."/>
            <person name="Minagawa J."/>
            <person name="Obokata J."/>
            <person name="Shigenobu S."/>
        </authorList>
    </citation>
    <scope>NUCLEOTIDE SEQUENCE [LARGE SCALE GENOMIC DNA]</scope>
</reference>
<accession>A0AAV4HD74</accession>
<evidence type="ECO:0000313" key="2">
    <source>
        <dbReference type="EMBL" id="GFR94998.1"/>
    </source>
</evidence>
<feature type="compositionally biased region" description="Polar residues" evidence="1">
    <location>
        <begin position="30"/>
        <end position="42"/>
    </location>
</feature>
<keyword evidence="3" id="KW-1185">Reference proteome</keyword>
<gene>
    <name evidence="2" type="ORF">ElyMa_004418000</name>
</gene>
<dbReference type="Proteomes" id="UP000762676">
    <property type="component" value="Unassembled WGS sequence"/>
</dbReference>
<name>A0AAV4HD74_9GAST</name>
<protein>
    <submittedName>
        <fullName evidence="2">Uncharacterized protein</fullName>
    </submittedName>
</protein>
<feature type="compositionally biased region" description="Polar residues" evidence="1">
    <location>
        <begin position="54"/>
        <end position="65"/>
    </location>
</feature>
<dbReference type="AlphaFoldDB" id="A0AAV4HD74"/>
<feature type="region of interest" description="Disordered" evidence="1">
    <location>
        <begin position="30"/>
        <end position="111"/>
    </location>
</feature>
<comment type="caution">
    <text evidence="2">The sequence shown here is derived from an EMBL/GenBank/DDBJ whole genome shotgun (WGS) entry which is preliminary data.</text>
</comment>
<feature type="compositionally biased region" description="Basic and acidic residues" evidence="1">
    <location>
        <begin position="66"/>
        <end position="76"/>
    </location>
</feature>
<sequence length="111" mass="12982">MLASFFHRDPRRHMQNIFSQQCSYCFNNNRPRYAQQTRPTSNKQEKQKSDVKVQPSSTHPNTITPKRQDSTRRDSETNEQCDSQQSKSQTHKTFEEDVDQVLALGLDLPPE</sequence>
<dbReference type="EMBL" id="BMAT01008904">
    <property type="protein sequence ID" value="GFR94998.1"/>
    <property type="molecule type" value="Genomic_DNA"/>
</dbReference>
<feature type="compositionally biased region" description="Polar residues" evidence="1">
    <location>
        <begin position="78"/>
        <end position="88"/>
    </location>
</feature>
<organism evidence="2 3">
    <name type="scientific">Elysia marginata</name>
    <dbReference type="NCBI Taxonomy" id="1093978"/>
    <lineage>
        <taxon>Eukaryota</taxon>
        <taxon>Metazoa</taxon>
        <taxon>Spiralia</taxon>
        <taxon>Lophotrochozoa</taxon>
        <taxon>Mollusca</taxon>
        <taxon>Gastropoda</taxon>
        <taxon>Heterobranchia</taxon>
        <taxon>Euthyneura</taxon>
        <taxon>Panpulmonata</taxon>
        <taxon>Sacoglossa</taxon>
        <taxon>Placobranchoidea</taxon>
        <taxon>Plakobranchidae</taxon>
        <taxon>Elysia</taxon>
    </lineage>
</organism>
<evidence type="ECO:0000313" key="3">
    <source>
        <dbReference type="Proteomes" id="UP000762676"/>
    </source>
</evidence>